<accession>A0ACB8Q5W6</accession>
<sequence length="324" mass="36186">MRFGVVNDWSDGERDAIVVSESGAVVGDSKSEAGGDTHNTMAEEEDVPDGSEHSKSQTGSGEWNEYSDYEGSQYTESYGGSGGDTYSSDRSSGDGTHGPSDSDDGFADGRYLFAMRCGGRGSNTTGSLRSGPEEQGVRDLEFLTADQVIARLQESAEASNSVDESSNLETTTELSGAMHGDAHHLRVQLDESREEVEYLRNIQDQSQQDISDLVNENGELETERDGLRQCVTELDGAIRDLRQQNRALQRDVSDVEDWITVLQGDLRRYYWEREDIERSRVHQEEVADMAIAENRDPNLEAARQMFRDARDERDRQVEVLHREI</sequence>
<dbReference type="Proteomes" id="UP000814128">
    <property type="component" value="Unassembled WGS sequence"/>
</dbReference>
<comment type="caution">
    <text evidence="1">The sequence shown here is derived from an EMBL/GenBank/DDBJ whole genome shotgun (WGS) entry which is preliminary data.</text>
</comment>
<evidence type="ECO:0000313" key="1">
    <source>
        <dbReference type="EMBL" id="KAI0027087.1"/>
    </source>
</evidence>
<reference evidence="1" key="1">
    <citation type="submission" date="2021-02" db="EMBL/GenBank/DDBJ databases">
        <authorList>
            <consortium name="DOE Joint Genome Institute"/>
            <person name="Ahrendt S."/>
            <person name="Looney B.P."/>
            <person name="Miyauchi S."/>
            <person name="Morin E."/>
            <person name="Drula E."/>
            <person name="Courty P.E."/>
            <person name="Chicoki N."/>
            <person name="Fauchery L."/>
            <person name="Kohler A."/>
            <person name="Kuo A."/>
            <person name="Labutti K."/>
            <person name="Pangilinan J."/>
            <person name="Lipzen A."/>
            <person name="Riley R."/>
            <person name="Andreopoulos W."/>
            <person name="He G."/>
            <person name="Johnson J."/>
            <person name="Barry K.W."/>
            <person name="Grigoriev I.V."/>
            <person name="Nagy L."/>
            <person name="Hibbett D."/>
            <person name="Henrissat B."/>
            <person name="Matheny P.B."/>
            <person name="Labbe J."/>
            <person name="Martin F."/>
        </authorList>
    </citation>
    <scope>NUCLEOTIDE SEQUENCE</scope>
    <source>
        <strain evidence="1">EC-137</strain>
    </source>
</reference>
<reference evidence="1" key="2">
    <citation type="journal article" date="2022" name="New Phytol.">
        <title>Evolutionary transition to the ectomycorrhizal habit in the genomes of a hyperdiverse lineage of mushroom-forming fungi.</title>
        <authorList>
            <person name="Looney B."/>
            <person name="Miyauchi S."/>
            <person name="Morin E."/>
            <person name="Drula E."/>
            <person name="Courty P.E."/>
            <person name="Kohler A."/>
            <person name="Kuo A."/>
            <person name="LaButti K."/>
            <person name="Pangilinan J."/>
            <person name="Lipzen A."/>
            <person name="Riley R."/>
            <person name="Andreopoulos W."/>
            <person name="He G."/>
            <person name="Johnson J."/>
            <person name="Nolan M."/>
            <person name="Tritt A."/>
            <person name="Barry K.W."/>
            <person name="Grigoriev I.V."/>
            <person name="Nagy L.G."/>
            <person name="Hibbett D."/>
            <person name="Henrissat B."/>
            <person name="Matheny P.B."/>
            <person name="Labbe J."/>
            <person name="Martin F.M."/>
        </authorList>
    </citation>
    <scope>NUCLEOTIDE SEQUENCE</scope>
    <source>
        <strain evidence="1">EC-137</strain>
    </source>
</reference>
<dbReference type="EMBL" id="MU274015">
    <property type="protein sequence ID" value="KAI0027087.1"/>
    <property type="molecule type" value="Genomic_DNA"/>
</dbReference>
<keyword evidence="2" id="KW-1185">Reference proteome</keyword>
<proteinExistence type="predicted"/>
<gene>
    <name evidence="1" type="ORF">K488DRAFT_91357</name>
</gene>
<evidence type="ECO:0000313" key="2">
    <source>
        <dbReference type="Proteomes" id="UP000814128"/>
    </source>
</evidence>
<name>A0ACB8Q5W6_9AGAM</name>
<organism evidence="1 2">
    <name type="scientific">Vararia minispora EC-137</name>
    <dbReference type="NCBI Taxonomy" id="1314806"/>
    <lineage>
        <taxon>Eukaryota</taxon>
        <taxon>Fungi</taxon>
        <taxon>Dikarya</taxon>
        <taxon>Basidiomycota</taxon>
        <taxon>Agaricomycotina</taxon>
        <taxon>Agaricomycetes</taxon>
        <taxon>Russulales</taxon>
        <taxon>Lachnocladiaceae</taxon>
        <taxon>Vararia</taxon>
    </lineage>
</organism>
<protein>
    <submittedName>
        <fullName evidence="1">Uncharacterized protein</fullName>
    </submittedName>
</protein>